<comment type="subcellular location">
    <subcellularLocation>
        <location evidence="1">Membrane</location>
    </subcellularLocation>
</comment>
<dbReference type="Pfam" id="PF05101">
    <property type="entry name" value="VirB3"/>
    <property type="match status" value="1"/>
</dbReference>
<evidence type="ECO:0000256" key="2">
    <source>
        <dbReference type="ARBA" id="ARBA00022692"/>
    </source>
</evidence>
<organism evidence="6 7">
    <name type="scientific">Acidithiobacillus ferrivorans</name>
    <dbReference type="NCBI Taxonomy" id="160808"/>
    <lineage>
        <taxon>Bacteria</taxon>
        <taxon>Pseudomonadati</taxon>
        <taxon>Pseudomonadota</taxon>
        <taxon>Acidithiobacillia</taxon>
        <taxon>Acidithiobacillales</taxon>
        <taxon>Acidithiobacillaceae</taxon>
        <taxon>Acidithiobacillus</taxon>
    </lineage>
</organism>
<dbReference type="EMBL" id="MASQ01000091">
    <property type="protein sequence ID" value="OCB02665.1"/>
    <property type="molecule type" value="Genomic_DNA"/>
</dbReference>
<dbReference type="InterPro" id="IPR016704">
    <property type="entry name" value="Conjugal_tfr_TrbD"/>
</dbReference>
<evidence type="ECO:0000313" key="6">
    <source>
        <dbReference type="EMBL" id="OCB02665.1"/>
    </source>
</evidence>
<accession>A0A1B9BY74</accession>
<dbReference type="AlphaFoldDB" id="A0A1B9BY74"/>
<evidence type="ECO:0000256" key="1">
    <source>
        <dbReference type="ARBA" id="ARBA00004370"/>
    </source>
</evidence>
<evidence type="ECO:0000256" key="5">
    <source>
        <dbReference type="SAM" id="Phobius"/>
    </source>
</evidence>
<gene>
    <name evidence="6" type="ORF">BBC27_12135</name>
</gene>
<keyword evidence="4 5" id="KW-0472">Membrane</keyword>
<dbReference type="NCBIfam" id="NF010395">
    <property type="entry name" value="PRK13823.1"/>
    <property type="match status" value="1"/>
</dbReference>
<reference evidence="6 7" key="1">
    <citation type="submission" date="2016-07" db="EMBL/GenBank/DDBJ databases">
        <title>Draft genome of a psychrotolerant acidophile Acidithiobacillus ferrivorans strain YL15.</title>
        <authorList>
            <person name="Peng T."/>
            <person name="Ma L."/>
            <person name="Nan M."/>
            <person name="An N."/>
            <person name="Wang M."/>
            <person name="Qiu G."/>
            <person name="Zeng W."/>
        </authorList>
    </citation>
    <scope>NUCLEOTIDE SEQUENCE [LARGE SCALE GENOMIC DNA]</scope>
    <source>
        <strain evidence="6 7">YL15</strain>
    </source>
</reference>
<feature type="transmembrane region" description="Helical" evidence="5">
    <location>
        <begin position="28"/>
        <end position="58"/>
    </location>
</feature>
<protein>
    <submittedName>
        <fullName evidence="6">Conjugal transfer protein TrbD</fullName>
    </submittedName>
</protein>
<evidence type="ECO:0000256" key="3">
    <source>
        <dbReference type="ARBA" id="ARBA00022989"/>
    </source>
</evidence>
<evidence type="ECO:0000313" key="7">
    <source>
        <dbReference type="Proteomes" id="UP000093129"/>
    </source>
</evidence>
<dbReference type="GO" id="GO:0016020">
    <property type="term" value="C:membrane"/>
    <property type="evidence" value="ECO:0007669"/>
    <property type="project" value="UniProtKB-SubCell"/>
</dbReference>
<dbReference type="Proteomes" id="UP000093129">
    <property type="component" value="Unassembled WGS sequence"/>
</dbReference>
<keyword evidence="2 5" id="KW-0812">Transmembrane</keyword>
<dbReference type="RefSeq" id="WP_065413461.1">
    <property type="nucleotide sequence ID" value="NZ_MASQ01000091.1"/>
</dbReference>
<dbReference type="PIRSF" id="PIRSF017854">
    <property type="entry name" value="T4SS_TrbD"/>
    <property type="match status" value="1"/>
</dbReference>
<dbReference type="InterPro" id="IPR007792">
    <property type="entry name" value="T4SS_VirB3/TrbD/AvhB"/>
</dbReference>
<comment type="caution">
    <text evidence="6">The sequence shown here is derived from an EMBL/GenBank/DDBJ whole genome shotgun (WGS) entry which is preliminary data.</text>
</comment>
<name>A0A1B9BY74_9PROT</name>
<keyword evidence="3 5" id="KW-1133">Transmembrane helix</keyword>
<evidence type="ECO:0000256" key="4">
    <source>
        <dbReference type="ARBA" id="ARBA00023136"/>
    </source>
</evidence>
<sequence length="101" mass="11295">MDTTTKQEITIHQALQQPILVMGGERNLVIMLGIIAGVFIFSLAQLWAAVIGVLLWVFGQWGLAQLAKHDPMLSKTGKRHMKYKKYYPASATPFAPNRSIQ</sequence>
<proteinExistence type="predicted"/>